<gene>
    <name evidence="2" type="ORF">BD311DRAFT_802026</name>
</gene>
<feature type="compositionally biased region" description="Polar residues" evidence="1">
    <location>
        <begin position="955"/>
        <end position="964"/>
    </location>
</feature>
<feature type="compositionally biased region" description="Polar residues" evidence="1">
    <location>
        <begin position="1173"/>
        <end position="1186"/>
    </location>
</feature>
<feature type="compositionally biased region" description="Pro residues" evidence="1">
    <location>
        <begin position="968"/>
        <end position="995"/>
    </location>
</feature>
<feature type="region of interest" description="Disordered" evidence="1">
    <location>
        <begin position="336"/>
        <end position="371"/>
    </location>
</feature>
<feature type="region of interest" description="Disordered" evidence="1">
    <location>
        <begin position="574"/>
        <end position="633"/>
    </location>
</feature>
<feature type="region of interest" description="Disordered" evidence="1">
    <location>
        <begin position="395"/>
        <end position="439"/>
    </location>
</feature>
<sequence>MPGSSPEDADQPESAVSPSWAPRSPLPPDRLAKLANALGVSTPIPRLHALTSPSSTYAPSPIAPPSAVSPSFDFRRSPTPSVGSSAHTYTPASQTSKYLLHVVPPSHLPHESDYTHENELLPPPPTASGYHTHFRRGVLIPVYPTLPSQLNAIAKEYALPSTVGLVLYLVNSSPAAHASMQLGNMSEEDGGPGPRISEDIWRHIWVRVLKAERDEPPLSSTRTNGLGFGNAAAQSSPSLLQDVMSNPSPLRPLLSPMRTEAPRLGTPSPSTTVSHSALSSTSGLDSPDSATSVSDGGNADDLPLPGLHSPALIPILAKVEFDIDKRKATWYGRWKKTRRAQHAKRAESRLGLRSRAASRAGDESAAEEDDLARKPALELRLVERLQAESNMPAFMRPKDGRLLGPDADDGYAQLPDSDEEDEDATARFGQGTVSGDPLADVFGTDAETWADIRAELQPFRQKGTKNPNVVDLALSGEALSALPDPAEDSEERQEGGDAQEVADLLKRNSRPRLSVAIPSPPPQAGRERSASGGSSLSRKRIPPALDLAPSLPNVADTAGLGTDDSNMRLAYLTEESTPSTGTFAEGDDSSDGETTQRPRRSPLEEKRDGQFFDDLNLGLDGSVEYDEDDPDDRRKSQVLMMAKLDEIEKHLAQFSPRKLAIEDLAAETSTGMPSIASLTPPPNWQGTPRSAPIPMSPHQPGPPAEGASWPAVPYSMLNNMNNSAPEIELPSDVPSPPRIAFNGISTELPKSPFQKRFTAHGDAMSDESLARKRELEEEGLYPPLVAPALLRTPGSESPVIPLSPDPFGRFPSDLDVPTPRYEESVFAAKQNSSLRQAHSSKMSNASSAPSTSRFSIDSLASEDGKAAAKQSSLMSVKSIKKLWRRTNKASVSGSSSPALPNSGRSSPNSAPPSNGPAPRPGPKRISRTLSRSPLLPEPPKSAPGPAMLMPKRNGSMHQLSWNQESPYPLHPPPPRQPSPAVSPIPATTPPLPASAPPALNQAEKGGMRKSILKSFSKSQSGTLSAHSSQSSISAPRSSNEMPTEPQRLRKGSVVELGQVMKRASGVSSTMTLVDIPRSPPLPEHLSGNQSRSASRSSQLSNASMRMKNRPSISSTESSSSRAPSRLMAGASPPRPGALSIPRTSGDSSDSRPSFDESQFEIVSPKLLPHQLSYPYNTIDQSMSSSE</sequence>
<evidence type="ECO:0000256" key="1">
    <source>
        <dbReference type="SAM" id="MobiDB-lite"/>
    </source>
</evidence>
<feature type="compositionally biased region" description="Low complexity" evidence="1">
    <location>
        <begin position="245"/>
        <end position="256"/>
    </location>
</feature>
<feature type="compositionally biased region" description="Low complexity" evidence="1">
    <location>
        <begin position="1111"/>
        <end position="1124"/>
    </location>
</feature>
<feature type="region of interest" description="Disordered" evidence="1">
    <location>
        <begin position="672"/>
        <end position="706"/>
    </location>
</feature>
<evidence type="ECO:0000313" key="2">
    <source>
        <dbReference type="EMBL" id="TBU34399.1"/>
    </source>
</evidence>
<feature type="compositionally biased region" description="Pro residues" evidence="1">
    <location>
        <begin position="694"/>
        <end position="703"/>
    </location>
</feature>
<feature type="compositionally biased region" description="Polar residues" evidence="1">
    <location>
        <begin position="267"/>
        <end position="295"/>
    </location>
</feature>
<feature type="region of interest" description="Disordered" evidence="1">
    <location>
        <begin position="1"/>
        <end position="28"/>
    </location>
</feature>
<feature type="region of interest" description="Disordered" evidence="1">
    <location>
        <begin position="483"/>
        <end position="562"/>
    </location>
</feature>
<reference evidence="2" key="1">
    <citation type="submission" date="2019-01" db="EMBL/GenBank/DDBJ databases">
        <title>Draft genome sequences of three monokaryotic isolates of the white-rot basidiomycete fungus Dichomitus squalens.</title>
        <authorList>
            <consortium name="DOE Joint Genome Institute"/>
            <person name="Lopez S.C."/>
            <person name="Andreopoulos B."/>
            <person name="Pangilinan J."/>
            <person name="Lipzen A."/>
            <person name="Riley R."/>
            <person name="Ahrendt S."/>
            <person name="Ng V."/>
            <person name="Barry K."/>
            <person name="Daum C."/>
            <person name="Grigoriev I.V."/>
            <person name="Hilden K.S."/>
            <person name="Makela M.R."/>
            <person name="de Vries R.P."/>
        </authorList>
    </citation>
    <scope>NUCLEOTIDE SEQUENCE [LARGE SCALE GENOMIC DNA]</scope>
    <source>
        <strain evidence="2">OM18370.1</strain>
    </source>
</reference>
<feature type="compositionally biased region" description="Polar residues" evidence="1">
    <location>
        <begin position="78"/>
        <end position="90"/>
    </location>
</feature>
<dbReference type="EMBL" id="ML143388">
    <property type="protein sequence ID" value="TBU34399.1"/>
    <property type="molecule type" value="Genomic_DNA"/>
</dbReference>
<feature type="region of interest" description="Disordered" evidence="1">
    <location>
        <begin position="68"/>
        <end position="90"/>
    </location>
</feature>
<accession>A0A4Q9N1P8</accession>
<feature type="region of interest" description="Disordered" evidence="1">
    <location>
        <begin position="796"/>
        <end position="815"/>
    </location>
</feature>
<feature type="region of interest" description="Disordered" evidence="1">
    <location>
        <begin position="240"/>
        <end position="302"/>
    </location>
</feature>
<feature type="compositionally biased region" description="Basic and acidic residues" evidence="1">
    <location>
        <begin position="601"/>
        <end position="610"/>
    </location>
</feature>
<proteinExistence type="predicted"/>
<organism evidence="2">
    <name type="scientific">Dichomitus squalens</name>
    <dbReference type="NCBI Taxonomy" id="114155"/>
    <lineage>
        <taxon>Eukaryota</taxon>
        <taxon>Fungi</taxon>
        <taxon>Dikarya</taxon>
        <taxon>Basidiomycota</taxon>
        <taxon>Agaricomycotina</taxon>
        <taxon>Agaricomycetes</taxon>
        <taxon>Polyporales</taxon>
        <taxon>Polyporaceae</taxon>
        <taxon>Dichomitus</taxon>
    </lineage>
</organism>
<feature type="region of interest" description="Disordered" evidence="1">
    <location>
        <begin position="821"/>
        <end position="1186"/>
    </location>
</feature>
<dbReference type="Proteomes" id="UP000292957">
    <property type="component" value="Unassembled WGS sequence"/>
</dbReference>
<feature type="compositionally biased region" description="Low complexity" evidence="1">
    <location>
        <begin position="1085"/>
        <end position="1103"/>
    </location>
</feature>
<feature type="compositionally biased region" description="Polar residues" evidence="1">
    <location>
        <begin position="1013"/>
        <end position="1023"/>
    </location>
</feature>
<dbReference type="AlphaFoldDB" id="A0A4Q9N1P8"/>
<feature type="compositionally biased region" description="Low complexity" evidence="1">
    <location>
        <begin position="1024"/>
        <end position="1038"/>
    </location>
</feature>
<dbReference type="OrthoDB" id="2526154at2759"/>
<feature type="compositionally biased region" description="Basic residues" evidence="1">
    <location>
        <begin position="878"/>
        <end position="887"/>
    </location>
</feature>
<name>A0A4Q9N1P8_9APHY</name>
<protein>
    <submittedName>
        <fullName evidence="2">Uncharacterized protein</fullName>
    </submittedName>
</protein>
<feature type="compositionally biased region" description="Low complexity" evidence="1">
    <location>
        <begin position="837"/>
        <end position="855"/>
    </location>
</feature>
<feature type="compositionally biased region" description="Pro residues" evidence="1">
    <location>
        <begin position="909"/>
        <end position="920"/>
    </location>
</feature>
<feature type="compositionally biased region" description="Polar residues" evidence="1">
    <location>
        <begin position="888"/>
        <end position="899"/>
    </location>
</feature>